<dbReference type="EMBL" id="MU006589">
    <property type="protein sequence ID" value="KAF2744355.1"/>
    <property type="molecule type" value="Genomic_DNA"/>
</dbReference>
<dbReference type="Proteomes" id="UP000799440">
    <property type="component" value="Unassembled WGS sequence"/>
</dbReference>
<accession>A0A6A6V1M2</accession>
<gene>
    <name evidence="2" type="ORF">M011DRAFT_460915</name>
</gene>
<evidence type="ECO:0000313" key="3">
    <source>
        <dbReference type="Proteomes" id="UP000799440"/>
    </source>
</evidence>
<feature type="compositionally biased region" description="Basic residues" evidence="1">
    <location>
        <begin position="20"/>
        <end position="36"/>
    </location>
</feature>
<feature type="compositionally biased region" description="Low complexity" evidence="1">
    <location>
        <begin position="65"/>
        <end position="80"/>
    </location>
</feature>
<sequence>MNLKRKRSSDEPLNRLPPRANKKAQLRRKPALRKPAPRPQQPTLEEFADDGGPDLSDLRNYSMGSSRSSKSTRSRSSTSTAKPGPYDPSFEQILIDSHIYSPAYTYSDGTKAPQPANLKHIQTTLARPHASVPYGHPLDEEFAKFTKRANPDVYYGSRPETVDRTIRKDARLAPMVVPASKDNGPIVPNYCLGLKGPAGTPGVLIRQAVYDGAHGARAIHALSSYGMEDPIFDNNAYTLSGTGATKR</sequence>
<keyword evidence="3" id="KW-1185">Reference proteome</keyword>
<evidence type="ECO:0000313" key="2">
    <source>
        <dbReference type="EMBL" id="KAF2744355.1"/>
    </source>
</evidence>
<dbReference type="AlphaFoldDB" id="A0A6A6V1M2"/>
<proteinExistence type="predicted"/>
<dbReference type="OrthoDB" id="5336565at2759"/>
<protein>
    <submittedName>
        <fullName evidence="2">Uncharacterized protein</fullName>
    </submittedName>
</protein>
<reference evidence="2" key="1">
    <citation type="journal article" date="2020" name="Stud. Mycol.">
        <title>101 Dothideomycetes genomes: a test case for predicting lifestyles and emergence of pathogens.</title>
        <authorList>
            <person name="Haridas S."/>
            <person name="Albert R."/>
            <person name="Binder M."/>
            <person name="Bloem J."/>
            <person name="Labutti K."/>
            <person name="Salamov A."/>
            <person name="Andreopoulos B."/>
            <person name="Baker S."/>
            <person name="Barry K."/>
            <person name="Bills G."/>
            <person name="Bluhm B."/>
            <person name="Cannon C."/>
            <person name="Castanera R."/>
            <person name="Culley D."/>
            <person name="Daum C."/>
            <person name="Ezra D."/>
            <person name="Gonzalez J."/>
            <person name="Henrissat B."/>
            <person name="Kuo A."/>
            <person name="Liang C."/>
            <person name="Lipzen A."/>
            <person name="Lutzoni F."/>
            <person name="Magnuson J."/>
            <person name="Mondo S."/>
            <person name="Nolan M."/>
            <person name="Ohm R."/>
            <person name="Pangilinan J."/>
            <person name="Park H.-J."/>
            <person name="Ramirez L."/>
            <person name="Alfaro M."/>
            <person name="Sun H."/>
            <person name="Tritt A."/>
            <person name="Yoshinaga Y."/>
            <person name="Zwiers L.-H."/>
            <person name="Turgeon B."/>
            <person name="Goodwin S."/>
            <person name="Spatafora J."/>
            <person name="Crous P."/>
            <person name="Grigoriev I."/>
        </authorList>
    </citation>
    <scope>NUCLEOTIDE SEQUENCE</scope>
    <source>
        <strain evidence="2">CBS 119925</strain>
    </source>
</reference>
<evidence type="ECO:0000256" key="1">
    <source>
        <dbReference type="SAM" id="MobiDB-lite"/>
    </source>
</evidence>
<feature type="region of interest" description="Disordered" evidence="1">
    <location>
        <begin position="1"/>
        <end position="88"/>
    </location>
</feature>
<name>A0A6A6V1M2_9PLEO</name>
<organism evidence="2 3">
    <name type="scientific">Sporormia fimetaria CBS 119925</name>
    <dbReference type="NCBI Taxonomy" id="1340428"/>
    <lineage>
        <taxon>Eukaryota</taxon>
        <taxon>Fungi</taxon>
        <taxon>Dikarya</taxon>
        <taxon>Ascomycota</taxon>
        <taxon>Pezizomycotina</taxon>
        <taxon>Dothideomycetes</taxon>
        <taxon>Pleosporomycetidae</taxon>
        <taxon>Pleosporales</taxon>
        <taxon>Sporormiaceae</taxon>
        <taxon>Sporormia</taxon>
    </lineage>
</organism>